<dbReference type="Proteomes" id="UP001281761">
    <property type="component" value="Unassembled WGS sequence"/>
</dbReference>
<dbReference type="EMBL" id="JARBJD010000172">
    <property type="protein sequence ID" value="KAK2948620.1"/>
    <property type="molecule type" value="Genomic_DNA"/>
</dbReference>
<keyword evidence="2" id="KW-1185">Reference proteome</keyword>
<sequence>MSIQSKSSFKEGQLIMKNTKFDHPKNQVLLQCFCKVDRIPPIRSAVYRRFKDRVVPTHPKGGLFYPSFFPQAPKSLFNNILNPSPSAQATIEEIHFRSLLFPVVRNTIPRPRGCVVSFDASFSQELSYPTALPKDREWAGLDHPGMTLPPRHSQKLTFPILNQFINSRKVETNDTSKQAEKDLNKMNYFALADGLPCLRVKAMMEDINKAICPVDED</sequence>
<accession>A0ABQ9XBB0</accession>
<evidence type="ECO:0000313" key="2">
    <source>
        <dbReference type="Proteomes" id="UP001281761"/>
    </source>
</evidence>
<proteinExistence type="predicted"/>
<name>A0ABQ9XBB0_9EUKA</name>
<comment type="caution">
    <text evidence="1">The sequence shown here is derived from an EMBL/GenBank/DDBJ whole genome shotgun (WGS) entry which is preliminary data.</text>
</comment>
<evidence type="ECO:0000313" key="1">
    <source>
        <dbReference type="EMBL" id="KAK2948620.1"/>
    </source>
</evidence>
<organism evidence="1 2">
    <name type="scientific">Blattamonas nauphoetae</name>
    <dbReference type="NCBI Taxonomy" id="2049346"/>
    <lineage>
        <taxon>Eukaryota</taxon>
        <taxon>Metamonada</taxon>
        <taxon>Preaxostyla</taxon>
        <taxon>Oxymonadida</taxon>
        <taxon>Blattamonas</taxon>
    </lineage>
</organism>
<reference evidence="1 2" key="1">
    <citation type="journal article" date="2022" name="bioRxiv">
        <title>Genomics of Preaxostyla Flagellates Illuminates Evolutionary Transitions and the Path Towards Mitochondrial Loss.</title>
        <authorList>
            <person name="Novak L.V.F."/>
            <person name="Treitli S.C."/>
            <person name="Pyrih J."/>
            <person name="Halakuc P."/>
            <person name="Pipaliya S.V."/>
            <person name="Vacek V."/>
            <person name="Brzon O."/>
            <person name="Soukal P."/>
            <person name="Eme L."/>
            <person name="Dacks J.B."/>
            <person name="Karnkowska A."/>
            <person name="Elias M."/>
            <person name="Hampl V."/>
        </authorList>
    </citation>
    <scope>NUCLEOTIDE SEQUENCE [LARGE SCALE GENOMIC DNA]</scope>
    <source>
        <strain evidence="1">NAU3</strain>
        <tissue evidence="1">Gut</tissue>
    </source>
</reference>
<protein>
    <submittedName>
        <fullName evidence="1">Uncharacterized protein</fullName>
    </submittedName>
</protein>
<gene>
    <name evidence="1" type="ORF">BLNAU_16439</name>
</gene>